<proteinExistence type="predicted"/>
<name>A0AAU3I7X6_9ACTN</name>
<dbReference type="EMBL" id="CP109546">
    <property type="protein sequence ID" value="WTZ13224.1"/>
    <property type="molecule type" value="Genomic_DNA"/>
</dbReference>
<evidence type="ECO:0000256" key="1">
    <source>
        <dbReference type="SAM" id="MobiDB-lite"/>
    </source>
</evidence>
<gene>
    <name evidence="2" type="ORF">OG699_37835</name>
</gene>
<feature type="region of interest" description="Disordered" evidence="1">
    <location>
        <begin position="1"/>
        <end position="33"/>
    </location>
</feature>
<organism evidence="2">
    <name type="scientific">Streptomyces sp. NBC_01393</name>
    <dbReference type="NCBI Taxonomy" id="2903851"/>
    <lineage>
        <taxon>Bacteria</taxon>
        <taxon>Bacillati</taxon>
        <taxon>Actinomycetota</taxon>
        <taxon>Actinomycetes</taxon>
        <taxon>Kitasatosporales</taxon>
        <taxon>Streptomycetaceae</taxon>
        <taxon>Streptomyces</taxon>
    </lineage>
</organism>
<accession>A0AAU3I7X6</accession>
<dbReference type="AlphaFoldDB" id="A0AAU3I7X6"/>
<sequence>MSSNWQYLPPMGIGQPGAPVRANGGAGTDGLTFRDPLDARRAAMGARTPSAEYPDGYLGTINDRRQDRLMQGVQKRLTDRSYQRGVHKGDIIDRSDYFWPDAGGVNPQAGLAYQARGLKWTASGDVTERLAHMGKNTALSPAEMGALQEKYGISEVMADIDPVRSERLKKLLPSASQYNSPDQWR</sequence>
<evidence type="ECO:0000313" key="2">
    <source>
        <dbReference type="EMBL" id="WTZ13224.1"/>
    </source>
</evidence>
<reference evidence="2" key="1">
    <citation type="submission" date="2022-10" db="EMBL/GenBank/DDBJ databases">
        <title>The complete genomes of actinobacterial strains from the NBC collection.</title>
        <authorList>
            <person name="Joergensen T.S."/>
            <person name="Alvarez Arevalo M."/>
            <person name="Sterndorff E.B."/>
            <person name="Faurdal D."/>
            <person name="Vuksanovic O."/>
            <person name="Mourched A.-S."/>
            <person name="Charusanti P."/>
            <person name="Shaw S."/>
            <person name="Blin K."/>
            <person name="Weber T."/>
        </authorList>
    </citation>
    <scope>NUCLEOTIDE SEQUENCE</scope>
    <source>
        <strain evidence="2">NBC_01393</strain>
    </source>
</reference>
<protein>
    <submittedName>
        <fullName evidence="2">Uncharacterized protein</fullName>
    </submittedName>
</protein>